<keyword evidence="1" id="KW-0175">Coiled coil</keyword>
<evidence type="ECO:0000313" key="2">
    <source>
        <dbReference type="EMBL" id="MBI4210262.1"/>
    </source>
</evidence>
<dbReference type="AlphaFoldDB" id="A0A8T3YKD9"/>
<proteinExistence type="predicted"/>
<accession>A0A8T3YKD9</accession>
<evidence type="ECO:0000256" key="1">
    <source>
        <dbReference type="SAM" id="Coils"/>
    </source>
</evidence>
<dbReference type="EMBL" id="JACQPB010000025">
    <property type="protein sequence ID" value="MBI4210262.1"/>
    <property type="molecule type" value="Genomic_DNA"/>
</dbReference>
<sequence>MRALGEKSINTNSPVKSYAYLDERIDQLQTRIRQLEQEVLEVRATNK</sequence>
<dbReference type="Proteomes" id="UP000732298">
    <property type="component" value="Unassembled WGS sequence"/>
</dbReference>
<name>A0A8T3YKD9_9ARCH</name>
<evidence type="ECO:0000313" key="3">
    <source>
        <dbReference type="Proteomes" id="UP000732298"/>
    </source>
</evidence>
<protein>
    <submittedName>
        <fullName evidence="2">Uncharacterized protein</fullName>
    </submittedName>
</protein>
<gene>
    <name evidence="2" type="ORF">HY544_02020</name>
</gene>
<comment type="caution">
    <text evidence="2">The sequence shown here is derived from an EMBL/GenBank/DDBJ whole genome shotgun (WGS) entry which is preliminary data.</text>
</comment>
<organism evidence="2 3">
    <name type="scientific">Candidatus Iainarchaeum sp</name>
    <dbReference type="NCBI Taxonomy" id="3101447"/>
    <lineage>
        <taxon>Archaea</taxon>
        <taxon>Candidatus Iainarchaeota</taxon>
        <taxon>Candidatus Iainarchaeia</taxon>
        <taxon>Candidatus Iainarchaeales</taxon>
        <taxon>Candidatus Iainarchaeaceae</taxon>
        <taxon>Candidatus Iainarchaeum</taxon>
    </lineage>
</organism>
<feature type="coiled-coil region" evidence="1">
    <location>
        <begin position="18"/>
        <end position="45"/>
    </location>
</feature>
<reference evidence="2" key="1">
    <citation type="submission" date="2020-07" db="EMBL/GenBank/DDBJ databases">
        <title>Huge and variable diversity of episymbiotic CPR bacteria and DPANN archaea in groundwater ecosystems.</title>
        <authorList>
            <person name="He C.Y."/>
            <person name="Keren R."/>
            <person name="Whittaker M."/>
            <person name="Farag I.F."/>
            <person name="Doudna J."/>
            <person name="Cate J.H.D."/>
            <person name="Banfield J.F."/>
        </authorList>
    </citation>
    <scope>NUCLEOTIDE SEQUENCE</scope>
    <source>
        <strain evidence="2">NC_groundwater_1296_Ag_S-0.2um_52_80</strain>
    </source>
</reference>